<evidence type="ECO:0000256" key="5">
    <source>
        <dbReference type="ARBA" id="ARBA00022989"/>
    </source>
</evidence>
<keyword evidence="3 7" id="KW-0808">Transferase</keyword>
<evidence type="ECO:0000256" key="4">
    <source>
        <dbReference type="ARBA" id="ARBA00022692"/>
    </source>
</evidence>
<evidence type="ECO:0000256" key="3">
    <source>
        <dbReference type="ARBA" id="ARBA00022679"/>
    </source>
</evidence>
<sequence>MPMPNSKYADVPLRIRSWGVMICIFAVAISHPYTIYLFCLWMSFQGMTELGRLFRYETTYWRIAVPLLQGILLIGCPAYPDYMIGAGIFVCIGLILSCSLRQIPLGLPISLLIVLVAYPHLIFLRMEPQGVLWLIFLVVVTELNDILQYLTGKVFGKRKILPKISPNKTIAGFLGGLLLSPILSMAIGSLLDLPISLLSLALIGFFLSFWGFWGDVTFSYLKRRAGVKDTSTLIPGHGGLLDRIDSLLFNCIWFYLWILR</sequence>
<keyword evidence="4 7" id="KW-0812">Transmembrane</keyword>
<name>A0A250FTQ8_9FLAO</name>
<dbReference type="GO" id="GO:0004605">
    <property type="term" value="F:phosphatidate cytidylyltransferase activity"/>
    <property type="evidence" value="ECO:0007669"/>
    <property type="project" value="UniProtKB-EC"/>
</dbReference>
<evidence type="ECO:0000256" key="2">
    <source>
        <dbReference type="ARBA" id="ARBA00010185"/>
    </source>
</evidence>
<comment type="subcellular location">
    <subcellularLocation>
        <location evidence="1">Membrane</location>
        <topology evidence="1">Multi-pass membrane protein</topology>
    </subcellularLocation>
</comment>
<evidence type="ECO:0000313" key="9">
    <source>
        <dbReference type="EMBL" id="ATA87347.1"/>
    </source>
</evidence>
<evidence type="ECO:0000256" key="7">
    <source>
        <dbReference type="RuleBase" id="RU003938"/>
    </source>
</evidence>
<evidence type="ECO:0000256" key="6">
    <source>
        <dbReference type="ARBA" id="ARBA00023136"/>
    </source>
</evidence>
<feature type="transmembrane region" description="Helical" evidence="8">
    <location>
        <begin position="130"/>
        <end position="150"/>
    </location>
</feature>
<dbReference type="RefSeq" id="WP_095910620.1">
    <property type="nucleotide sequence ID" value="NZ_CP022386.1"/>
</dbReference>
<feature type="transmembrane region" description="Helical" evidence="8">
    <location>
        <begin position="59"/>
        <end position="76"/>
    </location>
</feature>
<gene>
    <name evidence="9" type="ORF">CGC50_09370</name>
</gene>
<dbReference type="PROSITE" id="PS01315">
    <property type="entry name" value="CDS"/>
    <property type="match status" value="1"/>
</dbReference>
<dbReference type="EMBL" id="CP022386">
    <property type="protein sequence ID" value="ATA87347.1"/>
    <property type="molecule type" value="Genomic_DNA"/>
</dbReference>
<feature type="transmembrane region" description="Helical" evidence="8">
    <location>
        <begin position="105"/>
        <end position="124"/>
    </location>
</feature>
<dbReference type="InterPro" id="IPR000374">
    <property type="entry name" value="PC_trans"/>
</dbReference>
<dbReference type="EC" id="2.7.7.41" evidence="7"/>
<dbReference type="KEGG" id="cgh:CGC50_09370"/>
<keyword evidence="5 8" id="KW-1133">Transmembrane helix</keyword>
<keyword evidence="6 8" id="KW-0472">Membrane</keyword>
<feature type="transmembrane region" description="Helical" evidence="8">
    <location>
        <begin position="197"/>
        <end position="220"/>
    </location>
</feature>
<dbReference type="Pfam" id="PF01148">
    <property type="entry name" value="CTP_transf_1"/>
    <property type="match status" value="1"/>
</dbReference>
<feature type="transmembrane region" description="Helical" evidence="8">
    <location>
        <begin position="170"/>
        <end position="191"/>
    </location>
</feature>
<accession>A0A250FTQ8</accession>
<comment type="catalytic activity">
    <reaction evidence="7">
        <text>a 1,2-diacyl-sn-glycero-3-phosphate + CTP + H(+) = a CDP-1,2-diacyl-sn-glycerol + diphosphate</text>
        <dbReference type="Rhea" id="RHEA:16229"/>
        <dbReference type="ChEBI" id="CHEBI:15378"/>
        <dbReference type="ChEBI" id="CHEBI:33019"/>
        <dbReference type="ChEBI" id="CHEBI:37563"/>
        <dbReference type="ChEBI" id="CHEBI:58332"/>
        <dbReference type="ChEBI" id="CHEBI:58608"/>
        <dbReference type="EC" id="2.7.7.41"/>
    </reaction>
</comment>
<dbReference type="GO" id="GO:0005886">
    <property type="term" value="C:plasma membrane"/>
    <property type="evidence" value="ECO:0007669"/>
    <property type="project" value="TreeGrafter"/>
</dbReference>
<comment type="similarity">
    <text evidence="2 7">Belongs to the CDS family.</text>
</comment>
<dbReference type="PANTHER" id="PTHR43535:SF1">
    <property type="entry name" value="PHOSPHATIDATE CYTIDYLYLTRANSFERASE"/>
    <property type="match status" value="1"/>
</dbReference>
<keyword evidence="7 9" id="KW-0548">Nucleotidyltransferase</keyword>
<dbReference type="Proteomes" id="UP000217250">
    <property type="component" value="Chromosome"/>
</dbReference>
<comment type="pathway">
    <text evidence="7">Phospholipid metabolism; CDP-diacylglycerol biosynthesis; CDP-diacylglycerol from sn-glycerol 3-phosphate: step 3/3.</text>
</comment>
<feature type="transmembrane region" description="Helical" evidence="8">
    <location>
        <begin position="15"/>
        <end position="38"/>
    </location>
</feature>
<dbReference type="AlphaFoldDB" id="A0A250FTQ8"/>
<evidence type="ECO:0000256" key="1">
    <source>
        <dbReference type="ARBA" id="ARBA00004141"/>
    </source>
</evidence>
<feature type="transmembrane region" description="Helical" evidence="8">
    <location>
        <begin position="82"/>
        <end position="98"/>
    </location>
</feature>
<organism evidence="9 10">
    <name type="scientific">Capnocytophaga gingivalis</name>
    <dbReference type="NCBI Taxonomy" id="1017"/>
    <lineage>
        <taxon>Bacteria</taxon>
        <taxon>Pseudomonadati</taxon>
        <taxon>Bacteroidota</taxon>
        <taxon>Flavobacteriia</taxon>
        <taxon>Flavobacteriales</taxon>
        <taxon>Flavobacteriaceae</taxon>
        <taxon>Capnocytophaga</taxon>
    </lineage>
</organism>
<dbReference type="PANTHER" id="PTHR43535">
    <property type="entry name" value="PHOSPHATIDATE CYTIDYLYLTRANSFERASE"/>
    <property type="match status" value="1"/>
</dbReference>
<protein>
    <recommendedName>
        <fullName evidence="7">Phosphatidate cytidylyltransferase</fullName>
        <ecNumber evidence="7">2.7.7.41</ecNumber>
    </recommendedName>
</protein>
<dbReference type="OrthoDB" id="9799199at2"/>
<reference evidence="10" key="1">
    <citation type="submission" date="2017-06" db="EMBL/GenBank/DDBJ databases">
        <title>Capnocytophaga spp. assemblies.</title>
        <authorList>
            <person name="Gulvik C.A."/>
        </authorList>
    </citation>
    <scope>NUCLEOTIDE SEQUENCE [LARGE SCALE GENOMIC DNA]</scope>
    <source>
        <strain evidence="10">H1496</strain>
    </source>
</reference>
<evidence type="ECO:0000313" key="10">
    <source>
        <dbReference type="Proteomes" id="UP000217250"/>
    </source>
</evidence>
<proteinExistence type="inferred from homology"/>
<evidence type="ECO:0000256" key="8">
    <source>
        <dbReference type="SAM" id="Phobius"/>
    </source>
</evidence>
<dbReference type="GO" id="GO:0009273">
    <property type="term" value="P:peptidoglycan-based cell wall biogenesis"/>
    <property type="evidence" value="ECO:0007669"/>
    <property type="project" value="TreeGrafter"/>
</dbReference>
<dbReference type="GO" id="GO:0016024">
    <property type="term" value="P:CDP-diacylglycerol biosynthetic process"/>
    <property type="evidence" value="ECO:0007669"/>
    <property type="project" value="UniProtKB-UniPathway"/>
</dbReference>
<dbReference type="UniPathway" id="UPA00557">
    <property type="reaction ID" value="UER00614"/>
</dbReference>
<dbReference type="GeneID" id="84808761"/>